<feature type="transmembrane region" description="Helical" evidence="1">
    <location>
        <begin position="38"/>
        <end position="59"/>
    </location>
</feature>
<proteinExistence type="predicted"/>
<sequence length="173" mass="18763">MSEFLRPEARAALWRWREVGFAALVLATGLRWGLASFGALQIVGWALAVVGAGLGVVALRRLRFSQGGGGPGVVQINERRLAYFGPLSGGVMDMDDLIRLELDGTARPAHWRLTGQGEHLAIPVNAEGADALFDVFASLPGLRTDRMLETLGKKPETVVLIWQARAPDTLRLH</sequence>
<dbReference type="OrthoDB" id="7851333at2"/>
<dbReference type="RefSeq" id="WP_093990959.1">
    <property type="nucleotide sequence ID" value="NZ_FXZK01000001.1"/>
</dbReference>
<feature type="transmembrane region" description="Helical" evidence="1">
    <location>
        <begin position="12"/>
        <end position="32"/>
    </location>
</feature>
<evidence type="ECO:0000256" key="1">
    <source>
        <dbReference type="SAM" id="Phobius"/>
    </source>
</evidence>
<dbReference type="EMBL" id="FXZK01000001">
    <property type="protein sequence ID" value="SMY06828.1"/>
    <property type="molecule type" value="Genomic_DNA"/>
</dbReference>
<dbReference type="Proteomes" id="UP000201613">
    <property type="component" value="Unassembled WGS sequence"/>
</dbReference>
<accession>A0A238LB23</accession>
<evidence type="ECO:0000313" key="3">
    <source>
        <dbReference type="Proteomes" id="UP000201613"/>
    </source>
</evidence>
<dbReference type="AlphaFoldDB" id="A0A238LB23"/>
<evidence type="ECO:0000313" key="2">
    <source>
        <dbReference type="EMBL" id="SMY06828.1"/>
    </source>
</evidence>
<keyword evidence="1" id="KW-0812">Transmembrane</keyword>
<name>A0A238LB23_9RHOB</name>
<keyword evidence="1" id="KW-1133">Transmembrane helix</keyword>
<protein>
    <submittedName>
        <fullName evidence="2">Uncharacterized protein</fullName>
    </submittedName>
</protein>
<organism evidence="2 3">
    <name type="scientific">Flavimaricola marinus</name>
    <dbReference type="NCBI Taxonomy" id="1819565"/>
    <lineage>
        <taxon>Bacteria</taxon>
        <taxon>Pseudomonadati</taxon>
        <taxon>Pseudomonadota</taxon>
        <taxon>Alphaproteobacteria</taxon>
        <taxon>Rhodobacterales</taxon>
        <taxon>Paracoccaceae</taxon>
        <taxon>Flavimaricola</taxon>
    </lineage>
</organism>
<gene>
    <name evidence="2" type="ORF">LOM8899_00958</name>
</gene>
<reference evidence="3" key="1">
    <citation type="submission" date="2017-05" db="EMBL/GenBank/DDBJ databases">
        <authorList>
            <person name="Rodrigo-Torres L."/>
            <person name="Arahal R. D."/>
            <person name="Lucena T."/>
        </authorList>
    </citation>
    <scope>NUCLEOTIDE SEQUENCE [LARGE SCALE GENOMIC DNA]</scope>
    <source>
        <strain evidence="3">CECT 8899</strain>
    </source>
</reference>
<keyword evidence="3" id="KW-1185">Reference proteome</keyword>
<keyword evidence="1" id="KW-0472">Membrane</keyword>